<dbReference type="EMBL" id="WTTO01000037">
    <property type="protein sequence ID" value="NAR74194.1"/>
    <property type="molecule type" value="Genomic_DNA"/>
</dbReference>
<dbReference type="Pfam" id="PF13495">
    <property type="entry name" value="Phage_int_SAM_4"/>
    <property type="match status" value="1"/>
</dbReference>
<evidence type="ECO:0000256" key="3">
    <source>
        <dbReference type="ARBA" id="ARBA00023125"/>
    </source>
</evidence>
<dbReference type="InterPro" id="IPR011010">
    <property type="entry name" value="DNA_brk_join_enz"/>
</dbReference>
<dbReference type="PANTHER" id="PTHR30349:SF64">
    <property type="entry name" value="PROPHAGE INTEGRASE INTD-RELATED"/>
    <property type="match status" value="1"/>
</dbReference>
<sequence>MDIHSQIKSLKLLDKVAYIARYRHLSLSTERTYAQWIKRYVLFHNKQHPIQLNEQHIKSYLAYLVNKNGVSKSTHKQALSALIFLYKDVLNIELPHIDDLERPKITPRLPVVLSKEELNAIFSHLNPEDLFKCQLLYGTGMRLLEMYQLRIKDIDFGLNQITVRAAKGDKDRITILPQKISTLLQNQIQHAKLFFDQDRNLGKNGIYLPDALAKKYPYAATQFAWFWLFPASHESTDPRSKIVRRHHQHEQTLQRNFKTAVLKANISKPATLHTLRHSFATHLLQAGQDIRTVQQLLGHSSVKTTMIYTHVLAVNKLGTISPLDFI</sequence>
<dbReference type="InterPro" id="IPR010998">
    <property type="entry name" value="Integrase_recombinase_N"/>
</dbReference>
<keyword evidence="3 5" id="KW-0238">DNA-binding</keyword>
<dbReference type="InterPro" id="IPR004107">
    <property type="entry name" value="Integrase_SAM-like_N"/>
</dbReference>
<comment type="similarity">
    <text evidence="1">Belongs to the 'phage' integrase family.</text>
</comment>
<dbReference type="Pfam" id="PF00589">
    <property type="entry name" value="Phage_integrase"/>
    <property type="match status" value="1"/>
</dbReference>
<dbReference type="InterPro" id="IPR044068">
    <property type="entry name" value="CB"/>
</dbReference>
<proteinExistence type="inferred from homology"/>
<evidence type="ECO:0000259" key="7">
    <source>
        <dbReference type="PROSITE" id="PS51900"/>
    </source>
</evidence>
<dbReference type="GO" id="GO:0015074">
    <property type="term" value="P:DNA integration"/>
    <property type="evidence" value="ECO:0007669"/>
    <property type="project" value="UniProtKB-KW"/>
</dbReference>
<dbReference type="PANTHER" id="PTHR30349">
    <property type="entry name" value="PHAGE INTEGRASE-RELATED"/>
    <property type="match status" value="1"/>
</dbReference>
<keyword evidence="2" id="KW-0229">DNA integration</keyword>
<comment type="caution">
    <text evidence="8">The sequence shown here is derived from an EMBL/GenBank/DDBJ whole genome shotgun (WGS) entry which is preliminary data.</text>
</comment>
<evidence type="ECO:0000313" key="9">
    <source>
        <dbReference type="Proteomes" id="UP000451048"/>
    </source>
</evidence>
<evidence type="ECO:0000256" key="2">
    <source>
        <dbReference type="ARBA" id="ARBA00022908"/>
    </source>
</evidence>
<dbReference type="AlphaFoldDB" id="A0AAJ2YVU8"/>
<dbReference type="RefSeq" id="WP_161404927.1">
    <property type="nucleotide sequence ID" value="NZ_JALKUN010000004.1"/>
</dbReference>
<dbReference type="PROSITE" id="PS51898">
    <property type="entry name" value="TYR_RECOMBINASE"/>
    <property type="match status" value="1"/>
</dbReference>
<evidence type="ECO:0000259" key="6">
    <source>
        <dbReference type="PROSITE" id="PS51898"/>
    </source>
</evidence>
<dbReference type="InterPro" id="IPR013762">
    <property type="entry name" value="Integrase-like_cat_sf"/>
</dbReference>
<dbReference type="SUPFAM" id="SSF56349">
    <property type="entry name" value="DNA breaking-rejoining enzymes"/>
    <property type="match status" value="1"/>
</dbReference>
<dbReference type="Gene3D" id="1.10.443.10">
    <property type="entry name" value="Intergrase catalytic core"/>
    <property type="match status" value="1"/>
</dbReference>
<evidence type="ECO:0000256" key="1">
    <source>
        <dbReference type="ARBA" id="ARBA00008857"/>
    </source>
</evidence>
<feature type="domain" description="Core-binding (CB)" evidence="7">
    <location>
        <begin position="13"/>
        <end position="90"/>
    </location>
</feature>
<dbReference type="PROSITE" id="PS51900">
    <property type="entry name" value="CB"/>
    <property type="match status" value="1"/>
</dbReference>
<evidence type="ECO:0000313" key="8">
    <source>
        <dbReference type="EMBL" id="NAR74194.1"/>
    </source>
</evidence>
<dbReference type="InterPro" id="IPR002104">
    <property type="entry name" value="Integrase_catalytic"/>
</dbReference>
<dbReference type="NCBIfam" id="TIGR02249">
    <property type="entry name" value="integrase_gron"/>
    <property type="match status" value="1"/>
</dbReference>
<dbReference type="Gene3D" id="1.10.150.130">
    <property type="match status" value="1"/>
</dbReference>
<evidence type="ECO:0000256" key="5">
    <source>
        <dbReference type="PROSITE-ProRule" id="PRU01248"/>
    </source>
</evidence>
<gene>
    <name evidence="8" type="ORF">GPS52_11960</name>
</gene>
<evidence type="ECO:0000256" key="4">
    <source>
        <dbReference type="ARBA" id="ARBA00023172"/>
    </source>
</evidence>
<protein>
    <submittedName>
        <fullName evidence="8">Integron integrase</fullName>
    </submittedName>
</protein>
<dbReference type="InterPro" id="IPR011946">
    <property type="entry name" value="Integrase_integron-type"/>
</dbReference>
<organism evidence="8 9">
    <name type="scientific">Acinetobacter haemolyticus</name>
    <dbReference type="NCBI Taxonomy" id="29430"/>
    <lineage>
        <taxon>Bacteria</taxon>
        <taxon>Pseudomonadati</taxon>
        <taxon>Pseudomonadota</taxon>
        <taxon>Gammaproteobacteria</taxon>
        <taxon>Moraxellales</taxon>
        <taxon>Moraxellaceae</taxon>
        <taxon>Acinetobacter</taxon>
    </lineage>
</organism>
<dbReference type="InterPro" id="IPR050090">
    <property type="entry name" value="Tyrosine_recombinase_XerCD"/>
</dbReference>
<reference evidence="8 9" key="1">
    <citation type="submission" date="2019-12" db="EMBL/GenBank/DDBJ databases">
        <title>Acinetobacter haemolyticus comparative genomics.</title>
        <authorList>
            <person name="Castro-Jaimes S."/>
            <person name="Bello-Lopez E."/>
            <person name="Velazquez-Acosta C."/>
            <person name="Volkow-Fernandez P."/>
            <person name="Lozano-Zarain P."/>
            <person name="Castillo Ramirez S."/>
            <person name="Cevallos M.A."/>
        </authorList>
    </citation>
    <scope>NUCLEOTIDE SEQUENCE [LARGE SCALE GENOMIC DNA]</scope>
    <source>
        <strain evidence="8 9">AN10</strain>
    </source>
</reference>
<feature type="domain" description="Tyr recombinase" evidence="6">
    <location>
        <begin position="108"/>
        <end position="322"/>
    </location>
</feature>
<dbReference type="Proteomes" id="UP000451048">
    <property type="component" value="Unassembled WGS sequence"/>
</dbReference>
<accession>A0AAJ2YVU8</accession>
<dbReference type="GO" id="GO:0006310">
    <property type="term" value="P:DNA recombination"/>
    <property type="evidence" value="ECO:0007669"/>
    <property type="project" value="UniProtKB-KW"/>
</dbReference>
<dbReference type="GO" id="GO:0003677">
    <property type="term" value="F:DNA binding"/>
    <property type="evidence" value="ECO:0007669"/>
    <property type="project" value="UniProtKB-UniRule"/>
</dbReference>
<keyword evidence="4" id="KW-0233">DNA recombination</keyword>
<name>A0AAJ2YVU8_ACIHA</name>